<sequence length="389" mass="43660">MSHVPEKLSPLDILNAEGQVLEAKIPSAKRVLGNIDQPGFFEKGKEKRFLRLDVEIQAEDPAQFIDNVLRVGLIKKTLKNVAIPAFSGDLIENQTEITRLVLPPVDPRPVERVRLVEFPKADNLAELGFGEKVLYGPLSEAGMEGSPLTKEELDRRAFGPHPSHGQKDASAHNIVTLRRKLPARNLDIPLGLIDPENQQELYMLAWKDLSKVSVITEAIEEVVPTSDGDSGISSSVLEFFGRKLPSPTIDSAVTLGAEPLLEDEEQKRADERKLRQYKTAIWSIFDEINGRSIVVKMNGRQLMNAARQIMNRNINPAEITLWADHGILTIPKRTNVQTWIFEWQDLARIIYCKRGVSVVVDPHDLDLFRQASSVSSLQEWKEAMRKGDS</sequence>
<dbReference type="AlphaFoldDB" id="A0A1F5MFF6"/>
<reference evidence="1 2" key="1">
    <citation type="journal article" date="2016" name="Nat. Commun.">
        <title>Thousands of microbial genomes shed light on interconnected biogeochemical processes in an aquifer system.</title>
        <authorList>
            <person name="Anantharaman K."/>
            <person name="Brown C.T."/>
            <person name="Hug L.A."/>
            <person name="Sharon I."/>
            <person name="Castelle C.J."/>
            <person name="Probst A.J."/>
            <person name="Thomas B.C."/>
            <person name="Singh A."/>
            <person name="Wilkins M.J."/>
            <person name="Karaoz U."/>
            <person name="Brodie E.L."/>
            <person name="Williams K.H."/>
            <person name="Hubbard S.S."/>
            <person name="Banfield J.F."/>
        </authorList>
    </citation>
    <scope>NUCLEOTIDE SEQUENCE [LARGE SCALE GENOMIC DNA]</scope>
</reference>
<protein>
    <submittedName>
        <fullName evidence="1">Uncharacterized protein</fullName>
    </submittedName>
</protein>
<proteinExistence type="predicted"/>
<dbReference type="Proteomes" id="UP000183317">
    <property type="component" value="Unassembled WGS sequence"/>
</dbReference>
<dbReference type="EMBL" id="MFDU01000048">
    <property type="protein sequence ID" value="OGE64079.1"/>
    <property type="molecule type" value="Genomic_DNA"/>
</dbReference>
<gene>
    <name evidence="1" type="ORF">A3J13_01115</name>
</gene>
<evidence type="ECO:0000313" key="2">
    <source>
        <dbReference type="Proteomes" id="UP000183317"/>
    </source>
</evidence>
<organism evidence="1 2">
    <name type="scientific">Candidatus Daviesbacteria bacterium RIFCSPLOWO2_02_FULL_36_8</name>
    <dbReference type="NCBI Taxonomy" id="1797793"/>
    <lineage>
        <taxon>Bacteria</taxon>
        <taxon>Candidatus Daviesiibacteriota</taxon>
    </lineage>
</organism>
<comment type="caution">
    <text evidence="1">The sequence shown here is derived from an EMBL/GenBank/DDBJ whole genome shotgun (WGS) entry which is preliminary data.</text>
</comment>
<evidence type="ECO:0000313" key="1">
    <source>
        <dbReference type="EMBL" id="OGE64079.1"/>
    </source>
</evidence>
<accession>A0A1F5MFF6</accession>
<name>A0A1F5MFF6_9BACT</name>